<dbReference type="Gene3D" id="3.50.50.60">
    <property type="entry name" value="FAD/NAD(P)-binding domain"/>
    <property type="match status" value="2"/>
</dbReference>
<gene>
    <name evidence="7" type="ORF">F4553_001455</name>
</gene>
<dbReference type="InterPro" id="IPR050446">
    <property type="entry name" value="FAD-oxidoreductase/Apoptosis"/>
</dbReference>
<dbReference type="SUPFAM" id="SSF51905">
    <property type="entry name" value="FAD/NAD(P)-binding domain"/>
    <property type="match status" value="2"/>
</dbReference>
<dbReference type="PANTHER" id="PTHR43557:SF2">
    <property type="entry name" value="RIESKE DOMAIN-CONTAINING PROTEIN-RELATED"/>
    <property type="match status" value="1"/>
</dbReference>
<keyword evidence="2" id="KW-0285">Flavoprotein</keyword>
<evidence type="ECO:0000313" key="8">
    <source>
        <dbReference type="Proteomes" id="UP000587527"/>
    </source>
</evidence>
<dbReference type="PRINTS" id="PR00368">
    <property type="entry name" value="FADPNR"/>
</dbReference>
<keyword evidence="4" id="KW-0560">Oxidoreductase</keyword>
<sequence>MTATTGHVVIVGAGLSGLSTAEALRAGAHPGPITLIGGEADLPYDRPPLSKEVLRGERQSTALRMADWFAEQGITLLTGTTVAGIDPDSGTVDLPGRRLTADMIVLATGGTPRRLPGGVNTLPTGHPALHELRTVADCRRLTDALRPGTKLAVIGAGLIGAEAAASAVARGCHVDLIDPNELPLAAAIGPEAATLLHRRHAAHGVTTHQAGVEHIHAADNDTVRIVLSTGDTIAADALLVGIGITADTALAEAAGLAVDNGILVDSRQRTSHPRVMAVGDASRRHGPDGPLPRVEHWDHALRSGQTAAATILDTPEQPPRAPWFWSDRYDIHLEMVGHLDPRAQSAIRLHTDDELSIFYLRDGRCIGAVTVNQPLDARAAQRLIDQHIPVTADQLTDPAVSLRQLVRGR</sequence>
<evidence type="ECO:0000313" key="7">
    <source>
        <dbReference type="EMBL" id="MBB5868076.1"/>
    </source>
</evidence>
<dbReference type="EMBL" id="JACHMN010000002">
    <property type="protein sequence ID" value="MBB5868076.1"/>
    <property type="molecule type" value="Genomic_DNA"/>
</dbReference>
<dbReference type="InterPro" id="IPR028202">
    <property type="entry name" value="Reductase_C"/>
</dbReference>
<evidence type="ECO:0000259" key="6">
    <source>
        <dbReference type="Pfam" id="PF14759"/>
    </source>
</evidence>
<comment type="cofactor">
    <cofactor evidence="1">
        <name>FAD</name>
        <dbReference type="ChEBI" id="CHEBI:57692"/>
    </cofactor>
</comment>
<evidence type="ECO:0000256" key="3">
    <source>
        <dbReference type="ARBA" id="ARBA00022827"/>
    </source>
</evidence>
<keyword evidence="3" id="KW-0274">FAD</keyword>
<dbReference type="RefSeq" id="WP_184833740.1">
    <property type="nucleotide sequence ID" value="NZ_JACHMN010000002.1"/>
</dbReference>
<dbReference type="InterPro" id="IPR023753">
    <property type="entry name" value="FAD/NAD-binding_dom"/>
</dbReference>
<dbReference type="InterPro" id="IPR036188">
    <property type="entry name" value="FAD/NAD-bd_sf"/>
</dbReference>
<evidence type="ECO:0000256" key="2">
    <source>
        <dbReference type="ARBA" id="ARBA00022630"/>
    </source>
</evidence>
<name>A0A841BLF0_9ACTN</name>
<dbReference type="PRINTS" id="PR00411">
    <property type="entry name" value="PNDRDTASEI"/>
</dbReference>
<dbReference type="Proteomes" id="UP000587527">
    <property type="component" value="Unassembled WGS sequence"/>
</dbReference>
<keyword evidence="8" id="KW-1185">Reference proteome</keyword>
<reference evidence="7 8" key="1">
    <citation type="submission" date="2020-08" db="EMBL/GenBank/DDBJ databases">
        <title>Sequencing the genomes of 1000 actinobacteria strains.</title>
        <authorList>
            <person name="Klenk H.-P."/>
        </authorList>
    </citation>
    <scope>NUCLEOTIDE SEQUENCE [LARGE SCALE GENOMIC DNA]</scope>
    <source>
        <strain evidence="7 8">DSM 45362</strain>
    </source>
</reference>
<comment type="caution">
    <text evidence="7">The sequence shown here is derived from an EMBL/GenBank/DDBJ whole genome shotgun (WGS) entry which is preliminary data.</text>
</comment>
<evidence type="ECO:0000256" key="4">
    <source>
        <dbReference type="ARBA" id="ARBA00023002"/>
    </source>
</evidence>
<protein>
    <submittedName>
        <fullName evidence="7">NADPH-dependent 2,4-dienoyl-CoA reductase/sulfur reductase-like enzyme</fullName>
    </submittedName>
</protein>
<dbReference type="GO" id="GO:0005737">
    <property type="term" value="C:cytoplasm"/>
    <property type="evidence" value="ECO:0007669"/>
    <property type="project" value="TreeGrafter"/>
</dbReference>
<evidence type="ECO:0000256" key="1">
    <source>
        <dbReference type="ARBA" id="ARBA00001974"/>
    </source>
</evidence>
<evidence type="ECO:0000259" key="5">
    <source>
        <dbReference type="Pfam" id="PF07992"/>
    </source>
</evidence>
<dbReference type="InterPro" id="IPR016156">
    <property type="entry name" value="FAD/NAD-linked_Rdtase_dimer_sf"/>
</dbReference>
<dbReference type="Pfam" id="PF14759">
    <property type="entry name" value="Reductase_C"/>
    <property type="match status" value="1"/>
</dbReference>
<dbReference type="Pfam" id="PF07992">
    <property type="entry name" value="Pyr_redox_2"/>
    <property type="match status" value="1"/>
</dbReference>
<dbReference type="AlphaFoldDB" id="A0A841BLF0"/>
<dbReference type="PANTHER" id="PTHR43557">
    <property type="entry name" value="APOPTOSIS-INDUCING FACTOR 1"/>
    <property type="match status" value="1"/>
</dbReference>
<proteinExistence type="predicted"/>
<dbReference type="Gene3D" id="3.30.390.30">
    <property type="match status" value="1"/>
</dbReference>
<dbReference type="SUPFAM" id="SSF55424">
    <property type="entry name" value="FAD/NAD-linked reductases, dimerisation (C-terminal) domain"/>
    <property type="match status" value="1"/>
</dbReference>
<organism evidence="7 8">
    <name type="scientific">Allocatelliglobosispora scoriae</name>
    <dbReference type="NCBI Taxonomy" id="643052"/>
    <lineage>
        <taxon>Bacteria</taxon>
        <taxon>Bacillati</taxon>
        <taxon>Actinomycetota</taxon>
        <taxon>Actinomycetes</taxon>
        <taxon>Micromonosporales</taxon>
        <taxon>Micromonosporaceae</taxon>
        <taxon>Allocatelliglobosispora</taxon>
    </lineage>
</organism>
<feature type="domain" description="FAD/NAD(P)-binding" evidence="5">
    <location>
        <begin position="7"/>
        <end position="304"/>
    </location>
</feature>
<feature type="domain" description="Reductase C-terminal" evidence="6">
    <location>
        <begin position="323"/>
        <end position="406"/>
    </location>
</feature>
<accession>A0A841BLF0</accession>
<dbReference type="GO" id="GO:0016651">
    <property type="term" value="F:oxidoreductase activity, acting on NAD(P)H"/>
    <property type="evidence" value="ECO:0007669"/>
    <property type="project" value="TreeGrafter"/>
</dbReference>